<dbReference type="Proteomes" id="UP001432146">
    <property type="component" value="Unassembled WGS sequence"/>
</dbReference>
<proteinExistence type="predicted"/>
<dbReference type="EMBL" id="JAWNGG020000151">
    <property type="protein sequence ID" value="KAK9299383.1"/>
    <property type="molecule type" value="Genomic_DNA"/>
</dbReference>
<evidence type="ECO:0000313" key="2">
    <source>
        <dbReference type="Proteomes" id="UP001432146"/>
    </source>
</evidence>
<accession>A0AAW0ZRQ6</accession>
<reference evidence="1 2" key="1">
    <citation type="submission" date="2024-05" db="EMBL/GenBank/DDBJ databases">
        <title>The nuclear and mitochondrial genome assemblies of Tetragonisca angustula (Apidae: Meliponini), a tiny yet remarkable pollinator in the Neotropics.</title>
        <authorList>
            <person name="Ferrari R."/>
            <person name="Ricardo P.C."/>
            <person name="Dias F.C."/>
            <person name="Araujo N.S."/>
            <person name="Soares D.O."/>
            <person name="Zhou Q.-S."/>
            <person name="Zhu C.-D."/>
            <person name="Coutinho L."/>
            <person name="Airas M.C."/>
            <person name="Batista T.M."/>
        </authorList>
    </citation>
    <scope>NUCLEOTIDE SEQUENCE [LARGE SCALE GENOMIC DNA]</scope>
    <source>
        <strain evidence="1">ASF017062</strain>
        <tissue evidence="1">Abdomen</tissue>
    </source>
</reference>
<keyword evidence="2" id="KW-1185">Reference proteome</keyword>
<evidence type="ECO:0000313" key="1">
    <source>
        <dbReference type="EMBL" id="KAK9299383.1"/>
    </source>
</evidence>
<organism evidence="1 2">
    <name type="scientific">Tetragonisca angustula</name>
    <dbReference type="NCBI Taxonomy" id="166442"/>
    <lineage>
        <taxon>Eukaryota</taxon>
        <taxon>Metazoa</taxon>
        <taxon>Ecdysozoa</taxon>
        <taxon>Arthropoda</taxon>
        <taxon>Hexapoda</taxon>
        <taxon>Insecta</taxon>
        <taxon>Pterygota</taxon>
        <taxon>Neoptera</taxon>
        <taxon>Endopterygota</taxon>
        <taxon>Hymenoptera</taxon>
        <taxon>Apocrita</taxon>
        <taxon>Aculeata</taxon>
        <taxon>Apoidea</taxon>
        <taxon>Anthophila</taxon>
        <taxon>Apidae</taxon>
        <taxon>Tetragonisca</taxon>
    </lineage>
</organism>
<comment type="caution">
    <text evidence="1">The sequence shown here is derived from an EMBL/GenBank/DDBJ whole genome shotgun (WGS) entry which is preliminary data.</text>
</comment>
<name>A0AAW0ZRQ6_9HYME</name>
<protein>
    <submittedName>
        <fullName evidence="1">Uncharacterized protein</fullName>
    </submittedName>
</protein>
<dbReference type="AlphaFoldDB" id="A0AAW0ZRQ6"/>
<sequence>MRCELTAKRDANLQFTCLPRRCRKLVDVYSAKLSANIHQARSQTGRNVPRLLKVTEVSIYSALFCRLERHIYWAVNCFGLVSQTPGKEMQRIEPADGGERCASVSWSPKGLPKFKLIAVRNRRSFKSGLNRLSSPCPRNIAALLTFSTMQRHDFSS</sequence>
<gene>
    <name evidence="1" type="ORF">QLX08_007619</name>
</gene>